<proteinExistence type="predicted"/>
<evidence type="ECO:0000256" key="1">
    <source>
        <dbReference type="SAM" id="MobiDB-lite"/>
    </source>
</evidence>
<keyword evidence="4" id="KW-1185">Reference proteome</keyword>
<sequence length="851" mass="87055">MVAGTTRGGACARLEGTALSAWRRRRRPLAVTLWSLLVAVLLVLSPLATPPLALATPATPLPPQTNLEVTEGQVTTSLDALAPEIMTGGEDLVITGTIANGTSNPLTDLVLVVQVQDATPVSVEQLSNWLSGNRDTYLRTVLTETLPATIEPGATAGFSLTVPAANLPLGDSSQWGPRGVQVAVTRDRVTVASDRSYLLLQQAYEIQPTGVLVAVPLTATPAELTALSTMAQLRWTAPAPEATAAPHPTDSASAEPTAHPPESASASATPTAADQTAQAPPDPLLGLVARWSAQLDLARPGVVLGVDPAVLAALGVDQAQAEAEAKATASPTANASHAASEGGVGVTAAPPQGSQVAQPEASAGATAEAVASPAPSSSPSASPTASPAPPPTVVEQLRDKLVAALKAGDVVALPWADADVSGLAHAGESKLIAEARTRADASPLAQLGARKDTAWPASATLDQQTFSALPASEQIVLAPPGTLPVSEDLTYTPSGLTTAEGRVMILPDASASATLRGTMPLGPVMPERSAGALSELDTRQLLRAQTAIVARQLPSVSRDLIVSLDRSTAASTDAQVLSRRVEALVSAPWATPLRLDDMTQHAAAIAQGQGGTYLREVQRSALSPAAVEAGELSAADLDSARNSAAALAAVGATVADAGALLGQNGEVLTWASASAWRSAPTQRQEMLAQVGAWSQNLLGALSMQPSSTVTLISEQANLPVRIASSLPQDATVQVQLSSSSTRLQAEEPVSATIPAHGDAVVMVPVKAVGNGEVLVTIKVKAPDGSEVGEPATVHMLVHAEWESRGIRVVTVGLVLLLVVGIFRTVRRGRRGGNLALAAQVAKPARPKLRED</sequence>
<evidence type="ECO:0000256" key="2">
    <source>
        <dbReference type="SAM" id="Phobius"/>
    </source>
</evidence>
<gene>
    <name evidence="3" type="ORF">NCTC11535_02131</name>
</gene>
<dbReference type="Proteomes" id="UP000250006">
    <property type="component" value="Unassembled WGS sequence"/>
</dbReference>
<keyword evidence="2" id="KW-1133">Transmembrane helix</keyword>
<evidence type="ECO:0000313" key="4">
    <source>
        <dbReference type="Proteomes" id="UP000250006"/>
    </source>
</evidence>
<keyword evidence="2" id="KW-0472">Membrane</keyword>
<accession>A0ABY1VR25</accession>
<dbReference type="Pfam" id="PF19516">
    <property type="entry name" value="DUF6049"/>
    <property type="match status" value="1"/>
</dbReference>
<feature type="compositionally biased region" description="Low complexity" evidence="1">
    <location>
        <begin position="325"/>
        <end position="336"/>
    </location>
</feature>
<reference evidence="3 4" key="1">
    <citation type="submission" date="2018-06" db="EMBL/GenBank/DDBJ databases">
        <authorList>
            <consortium name="Pathogen Informatics"/>
            <person name="Doyle S."/>
        </authorList>
    </citation>
    <scope>NUCLEOTIDE SEQUENCE [LARGE SCALE GENOMIC DNA]</scope>
    <source>
        <strain evidence="3 4">NCTC11535</strain>
    </source>
</reference>
<dbReference type="RefSeq" id="WP_111837308.1">
    <property type="nucleotide sequence ID" value="NZ_UAPQ01000011.1"/>
</dbReference>
<comment type="caution">
    <text evidence="3">The sequence shown here is derived from an EMBL/GenBank/DDBJ whole genome shotgun (WGS) entry which is preliminary data.</text>
</comment>
<feature type="region of interest" description="Disordered" evidence="1">
    <location>
        <begin position="240"/>
        <end position="281"/>
    </location>
</feature>
<protein>
    <submittedName>
        <fullName evidence="3">Uncharacterized protein</fullName>
    </submittedName>
</protein>
<dbReference type="EMBL" id="UAPQ01000011">
    <property type="protein sequence ID" value="SPT54414.1"/>
    <property type="molecule type" value="Genomic_DNA"/>
</dbReference>
<evidence type="ECO:0000313" key="3">
    <source>
        <dbReference type="EMBL" id="SPT54414.1"/>
    </source>
</evidence>
<feature type="compositionally biased region" description="Low complexity" evidence="1">
    <location>
        <begin position="240"/>
        <end position="279"/>
    </location>
</feature>
<dbReference type="InterPro" id="IPR046112">
    <property type="entry name" value="DUF6049"/>
</dbReference>
<feature type="transmembrane region" description="Helical" evidence="2">
    <location>
        <begin position="805"/>
        <end position="825"/>
    </location>
</feature>
<feature type="compositionally biased region" description="Low complexity" evidence="1">
    <location>
        <begin position="359"/>
        <end position="385"/>
    </location>
</feature>
<feature type="region of interest" description="Disordered" evidence="1">
    <location>
        <begin position="325"/>
        <end position="392"/>
    </location>
</feature>
<organism evidence="3 4">
    <name type="scientific">Actinomyces bovis</name>
    <dbReference type="NCBI Taxonomy" id="1658"/>
    <lineage>
        <taxon>Bacteria</taxon>
        <taxon>Bacillati</taxon>
        <taxon>Actinomycetota</taxon>
        <taxon>Actinomycetes</taxon>
        <taxon>Actinomycetales</taxon>
        <taxon>Actinomycetaceae</taxon>
        <taxon>Actinomyces</taxon>
    </lineage>
</organism>
<name>A0ABY1VR25_9ACTO</name>
<keyword evidence="2" id="KW-0812">Transmembrane</keyword>